<dbReference type="InterPro" id="IPR007995">
    <property type="entry name" value="DUF742"/>
</dbReference>
<protein>
    <submittedName>
        <fullName evidence="1">DUF742 domain-containing protein</fullName>
    </submittedName>
</protein>
<organism evidence="1 2">
    <name type="scientific">Streptomyces marispadix</name>
    <dbReference type="NCBI Taxonomy" id="2922868"/>
    <lineage>
        <taxon>Bacteria</taxon>
        <taxon>Bacillati</taxon>
        <taxon>Actinomycetota</taxon>
        <taxon>Actinomycetes</taxon>
        <taxon>Kitasatosporales</taxon>
        <taxon>Streptomycetaceae</taxon>
        <taxon>Streptomyces</taxon>
    </lineage>
</organism>
<name>A0ABS9STZ5_9ACTN</name>
<accession>A0ABS9STZ5</accession>
<reference evidence="1" key="1">
    <citation type="submission" date="2022-03" db="EMBL/GenBank/DDBJ databases">
        <authorList>
            <person name="Santos J.D.N."/>
            <person name="Kallscheuer N."/>
            <person name="Jogler C."/>
            <person name="Lage O.M."/>
        </authorList>
    </citation>
    <scope>NUCLEOTIDE SEQUENCE</scope>
    <source>
        <strain evidence="1">M600PL45_2</strain>
    </source>
</reference>
<dbReference type="PANTHER" id="PTHR36221:SF1">
    <property type="entry name" value="DUF742 DOMAIN-CONTAINING PROTEIN"/>
    <property type="match status" value="1"/>
</dbReference>
<dbReference type="RefSeq" id="WP_241057708.1">
    <property type="nucleotide sequence ID" value="NZ_JAKWJU010000002.1"/>
</dbReference>
<evidence type="ECO:0000313" key="1">
    <source>
        <dbReference type="EMBL" id="MCH6159747.1"/>
    </source>
</evidence>
<gene>
    <name evidence="1" type="ORF">MMA15_04735</name>
</gene>
<comment type="caution">
    <text evidence="1">The sequence shown here is derived from an EMBL/GenBank/DDBJ whole genome shotgun (WGS) entry which is preliminary data.</text>
</comment>
<evidence type="ECO:0000313" key="2">
    <source>
        <dbReference type="Proteomes" id="UP001166784"/>
    </source>
</evidence>
<dbReference type="EMBL" id="JAKWJU010000002">
    <property type="protein sequence ID" value="MCH6159747.1"/>
    <property type="molecule type" value="Genomic_DNA"/>
</dbReference>
<keyword evidence="2" id="KW-1185">Reference proteome</keyword>
<sequence length="131" mass="13716">MTHRHRHDLVRSFVLTGGRAQPAQGAGALDVLTMVTAVPGKPPGTGLQPEHLKVIDLCRGGYLSVVEVAGHLGQPLTITRVLLGDLIDAGLLSVKADQTAPDAGSAPAPGTKPDPDRLRTLERMLHGLQAL</sequence>
<dbReference type="PANTHER" id="PTHR36221">
    <property type="entry name" value="DUF742 DOMAIN-CONTAINING PROTEIN"/>
    <property type="match status" value="1"/>
</dbReference>
<reference evidence="1" key="2">
    <citation type="journal article" date="2023" name="Int. J. Syst. Evol. Microbiol.">
        <title>Streptomyces marispadix sp. nov., isolated from marine beach sediment of the Northern Coast of Portugal.</title>
        <authorList>
            <person name="dos Santos J.D.N."/>
            <person name="Vitorino I.R."/>
            <person name="Kallscheuer N."/>
            <person name="Srivastava A."/>
            <person name="Krautwurst S."/>
            <person name="Marz M."/>
            <person name="Jogler C."/>
            <person name="Lobo Da Cunha A."/>
            <person name="Catita J."/>
            <person name="Goncalves H."/>
            <person name="Gonzalez I."/>
            <person name="Reyes F."/>
            <person name="Lage O.M."/>
        </authorList>
    </citation>
    <scope>NUCLEOTIDE SEQUENCE</scope>
    <source>
        <strain evidence="1">M600PL45_2</strain>
    </source>
</reference>
<dbReference type="Proteomes" id="UP001166784">
    <property type="component" value="Unassembled WGS sequence"/>
</dbReference>
<dbReference type="Pfam" id="PF05331">
    <property type="entry name" value="DUF742"/>
    <property type="match status" value="1"/>
</dbReference>
<proteinExistence type="predicted"/>